<dbReference type="Pfam" id="PF01636">
    <property type="entry name" value="APH"/>
    <property type="match status" value="1"/>
</dbReference>
<evidence type="ECO:0000313" key="2">
    <source>
        <dbReference type="EMBL" id="MBB5729477.1"/>
    </source>
</evidence>
<evidence type="ECO:0000313" key="3">
    <source>
        <dbReference type="Proteomes" id="UP000546701"/>
    </source>
</evidence>
<dbReference type="InterPro" id="IPR011009">
    <property type="entry name" value="Kinase-like_dom_sf"/>
</dbReference>
<dbReference type="Gene3D" id="3.30.200.20">
    <property type="entry name" value="Phosphorylase Kinase, domain 1"/>
    <property type="match status" value="1"/>
</dbReference>
<protein>
    <recommendedName>
        <fullName evidence="1">Aminoglycoside phosphotransferase domain-containing protein</fullName>
    </recommendedName>
</protein>
<evidence type="ECO:0000259" key="1">
    <source>
        <dbReference type="Pfam" id="PF01636"/>
    </source>
</evidence>
<proteinExistence type="predicted"/>
<dbReference type="InterPro" id="IPR002575">
    <property type="entry name" value="Aminoglycoside_PTrfase"/>
</dbReference>
<sequence>MATTIDMIPPPHAPAFLTGCGWDGAAILPLAGDASFRRYFRVRRGTQEAVLMDAPPEHEDSRPFLTVASHLTGIGFRAPRILSHDLSAGLVLLEDFGDLRMAEALSARPDRETETYQAAIDLIRALHTHPAAAALPLYDDAVYQREAGLFPEWYAPAVGIAVDHEGYRAAWDAVLARLDRGPVVTVLRDYHAENIMLLDDGALGLLDFQDALAGHPAYDVVSLLQDARRAVSRELEAAMLSHYGPIDETAYAILGAQRNAKILGIFTRLWKRDGKDRYLAYQPRVWRYLERDLLHPALTEVRAWFDANVPAAMRGGYWPEAA</sequence>
<dbReference type="Gene3D" id="3.90.1200.10">
    <property type="match status" value="1"/>
</dbReference>
<organism evidence="2 3">
    <name type="scientific">Sphingomonas prati</name>
    <dbReference type="NCBI Taxonomy" id="1843237"/>
    <lineage>
        <taxon>Bacteria</taxon>
        <taxon>Pseudomonadati</taxon>
        <taxon>Pseudomonadota</taxon>
        <taxon>Alphaproteobacteria</taxon>
        <taxon>Sphingomonadales</taxon>
        <taxon>Sphingomonadaceae</taxon>
        <taxon>Sphingomonas</taxon>
    </lineage>
</organism>
<comment type="caution">
    <text evidence="2">The sequence shown here is derived from an EMBL/GenBank/DDBJ whole genome shotgun (WGS) entry which is preliminary data.</text>
</comment>
<feature type="domain" description="Aminoglycoside phosphotransferase" evidence="1">
    <location>
        <begin position="27"/>
        <end position="251"/>
    </location>
</feature>
<dbReference type="AlphaFoldDB" id="A0A7W9BSU9"/>
<name>A0A7W9BSU9_9SPHN</name>
<dbReference type="Proteomes" id="UP000546701">
    <property type="component" value="Unassembled WGS sequence"/>
</dbReference>
<gene>
    <name evidence="2" type="ORF">FHS99_001962</name>
</gene>
<reference evidence="2 3" key="1">
    <citation type="submission" date="2020-08" db="EMBL/GenBank/DDBJ databases">
        <title>Genomic Encyclopedia of Type Strains, Phase IV (KMG-IV): sequencing the most valuable type-strain genomes for metagenomic binning, comparative biology and taxonomic classification.</title>
        <authorList>
            <person name="Goeker M."/>
        </authorList>
    </citation>
    <scope>NUCLEOTIDE SEQUENCE [LARGE SCALE GENOMIC DNA]</scope>
    <source>
        <strain evidence="2 3">DSM 103336</strain>
    </source>
</reference>
<dbReference type="EMBL" id="JACIJR010000004">
    <property type="protein sequence ID" value="MBB5729477.1"/>
    <property type="molecule type" value="Genomic_DNA"/>
</dbReference>
<dbReference type="SUPFAM" id="SSF56112">
    <property type="entry name" value="Protein kinase-like (PK-like)"/>
    <property type="match status" value="1"/>
</dbReference>
<keyword evidence="3" id="KW-1185">Reference proteome</keyword>
<accession>A0A7W9BSU9</accession>